<dbReference type="GO" id="GO:0003677">
    <property type="term" value="F:DNA binding"/>
    <property type="evidence" value="ECO:0007669"/>
    <property type="project" value="UniProtKB-UniRule"/>
</dbReference>
<keyword evidence="3" id="KW-0472">Membrane</keyword>
<dbReference type="RefSeq" id="WP_022382287.1">
    <property type="nucleotide sequence ID" value="NZ_AP019697.1"/>
</dbReference>
<dbReference type="InterPro" id="IPR023772">
    <property type="entry name" value="DNA-bd_HTH_TetR-type_CS"/>
</dbReference>
<name>A0A8E4BR35_9FIRM</name>
<dbReference type="EMBL" id="AP019697">
    <property type="protein sequence ID" value="BBK24245.1"/>
    <property type="molecule type" value="Genomic_DNA"/>
</dbReference>
<keyword evidence="3" id="KW-1133">Transmembrane helix</keyword>
<keyword evidence="6" id="KW-1185">Reference proteome</keyword>
<dbReference type="PROSITE" id="PS01081">
    <property type="entry name" value="HTH_TETR_1"/>
    <property type="match status" value="1"/>
</dbReference>
<reference evidence="6" key="1">
    <citation type="submission" date="2019-05" db="EMBL/GenBank/DDBJ databases">
        <title>Complete genome sequencing of Dialister sp. strain 5BBH33.</title>
        <authorList>
            <person name="Sakamoto M."/>
            <person name="Murakami T."/>
            <person name="Mori H."/>
        </authorList>
    </citation>
    <scope>NUCLEOTIDE SEQUENCE [LARGE SCALE GENOMIC DNA]</scope>
    <source>
        <strain evidence="6">5BBH33</strain>
    </source>
</reference>
<dbReference type="Pfam" id="PF00440">
    <property type="entry name" value="TetR_N"/>
    <property type="match status" value="1"/>
</dbReference>
<dbReference type="AlphaFoldDB" id="A0A8E4BR35"/>
<evidence type="ECO:0000256" key="3">
    <source>
        <dbReference type="SAM" id="Phobius"/>
    </source>
</evidence>
<keyword evidence="1 2" id="KW-0238">DNA-binding</keyword>
<keyword evidence="3" id="KW-0812">Transmembrane</keyword>
<dbReference type="Proteomes" id="UP000320585">
    <property type="component" value="Chromosome"/>
</dbReference>
<dbReference type="PANTHER" id="PTHR43479:SF11">
    <property type="entry name" value="ACREF_ENVCD OPERON REPRESSOR-RELATED"/>
    <property type="match status" value="1"/>
</dbReference>
<organism evidence="5 6">
    <name type="scientific">Dialister hominis</name>
    <dbReference type="NCBI Taxonomy" id="2582419"/>
    <lineage>
        <taxon>Bacteria</taxon>
        <taxon>Bacillati</taxon>
        <taxon>Bacillota</taxon>
        <taxon>Negativicutes</taxon>
        <taxon>Veillonellales</taxon>
        <taxon>Veillonellaceae</taxon>
        <taxon>Dialister</taxon>
    </lineage>
</organism>
<feature type="domain" description="HTH tetR-type" evidence="4">
    <location>
        <begin position="5"/>
        <end position="65"/>
    </location>
</feature>
<dbReference type="GeneID" id="92715401"/>
<dbReference type="PANTHER" id="PTHR43479">
    <property type="entry name" value="ACREF/ENVCD OPERON REPRESSOR-RELATED"/>
    <property type="match status" value="1"/>
</dbReference>
<accession>A0A8E4BR35</accession>
<feature type="transmembrane region" description="Helical" evidence="3">
    <location>
        <begin position="149"/>
        <end position="167"/>
    </location>
</feature>
<dbReference type="InterPro" id="IPR041483">
    <property type="entry name" value="TetR_C_34"/>
</dbReference>
<gene>
    <name evidence="5" type="ORF">Dia5BBH33_01800</name>
</gene>
<evidence type="ECO:0000313" key="5">
    <source>
        <dbReference type="EMBL" id="BBK24245.1"/>
    </source>
</evidence>
<evidence type="ECO:0000313" key="6">
    <source>
        <dbReference type="Proteomes" id="UP000320585"/>
    </source>
</evidence>
<dbReference type="InterPro" id="IPR009057">
    <property type="entry name" value="Homeodomain-like_sf"/>
</dbReference>
<sequence length="201" mass="23708">MKDSNERSIEIVMACRKLYRTMSYQEISLKEISCEISISRPSIYNYFVSKEEIFLEILREEYEAWSRSLLEILHGNEKMTKDEFAAALAHSTEGRETLFRIQCMNLYDIEEHSRIERLTEYKKVIRKVMEILNACLVKFFPSMTEEERIGFLYTLLPFMYGIYPYVYPTERQKEAMQRAGIPCRGVTAAQLVYACVRKLLG</sequence>
<evidence type="ECO:0000256" key="1">
    <source>
        <dbReference type="ARBA" id="ARBA00023125"/>
    </source>
</evidence>
<proteinExistence type="predicted"/>
<dbReference type="InterPro" id="IPR050624">
    <property type="entry name" value="HTH-type_Tx_Regulator"/>
</dbReference>
<protein>
    <recommendedName>
        <fullName evidence="4">HTH tetR-type domain-containing protein</fullName>
    </recommendedName>
</protein>
<dbReference type="Gene3D" id="1.10.357.10">
    <property type="entry name" value="Tetracycline Repressor, domain 2"/>
    <property type="match status" value="1"/>
</dbReference>
<dbReference type="InterPro" id="IPR001647">
    <property type="entry name" value="HTH_TetR"/>
</dbReference>
<dbReference type="PROSITE" id="PS50977">
    <property type="entry name" value="HTH_TETR_2"/>
    <property type="match status" value="1"/>
</dbReference>
<dbReference type="KEGG" id="dho:Dia5BBH33_01800"/>
<evidence type="ECO:0000256" key="2">
    <source>
        <dbReference type="PROSITE-ProRule" id="PRU00335"/>
    </source>
</evidence>
<feature type="DNA-binding region" description="H-T-H motif" evidence="2">
    <location>
        <begin position="28"/>
        <end position="47"/>
    </location>
</feature>
<dbReference type="SUPFAM" id="SSF46689">
    <property type="entry name" value="Homeodomain-like"/>
    <property type="match status" value="1"/>
</dbReference>
<dbReference type="Pfam" id="PF17929">
    <property type="entry name" value="TetR_C_34"/>
    <property type="match status" value="1"/>
</dbReference>
<evidence type="ECO:0000259" key="4">
    <source>
        <dbReference type="PROSITE" id="PS50977"/>
    </source>
</evidence>